<keyword evidence="6 11" id="KW-0472">Membrane</keyword>
<dbReference type="GO" id="GO:0015276">
    <property type="term" value="F:ligand-gated monoatomic ion channel activity"/>
    <property type="evidence" value="ECO:0007669"/>
    <property type="project" value="InterPro"/>
</dbReference>
<dbReference type="Proteomes" id="UP000516437">
    <property type="component" value="Chromosome 2"/>
</dbReference>
<dbReference type="Gene3D" id="1.10.287.70">
    <property type="match status" value="1"/>
</dbReference>
<dbReference type="GO" id="GO:0016020">
    <property type="term" value="C:membrane"/>
    <property type="evidence" value="ECO:0007669"/>
    <property type="project" value="UniProtKB-SubCell"/>
</dbReference>
<dbReference type="OrthoDB" id="5984008at2759"/>
<dbReference type="InterPro" id="IPR001320">
    <property type="entry name" value="Iontro_rcpt_C"/>
</dbReference>
<keyword evidence="7 13" id="KW-0675">Receptor</keyword>
<evidence type="ECO:0000256" key="4">
    <source>
        <dbReference type="ARBA" id="ARBA00022989"/>
    </source>
</evidence>
<keyword evidence="5" id="KW-0406">Ion transport</keyword>
<dbReference type="EMBL" id="RXIC02000020">
    <property type="protein sequence ID" value="KAB1221988.1"/>
    <property type="molecule type" value="Genomic_DNA"/>
</dbReference>
<keyword evidence="9" id="KW-1071">Ligand-gated ion channel</keyword>
<dbReference type="AlphaFoldDB" id="A0A6A1WE29"/>
<keyword evidence="8" id="KW-0325">Glycoprotein</keyword>
<evidence type="ECO:0000256" key="5">
    <source>
        <dbReference type="ARBA" id="ARBA00023065"/>
    </source>
</evidence>
<keyword evidence="14" id="KW-1185">Reference proteome</keyword>
<keyword evidence="10" id="KW-0407">Ion channel</keyword>
<evidence type="ECO:0000256" key="1">
    <source>
        <dbReference type="ARBA" id="ARBA00004141"/>
    </source>
</evidence>
<keyword evidence="3 11" id="KW-0812">Transmembrane</keyword>
<evidence type="ECO:0000256" key="2">
    <source>
        <dbReference type="ARBA" id="ARBA00022448"/>
    </source>
</evidence>
<dbReference type="Pfam" id="PF00060">
    <property type="entry name" value="Lig_chan"/>
    <property type="match status" value="1"/>
</dbReference>
<proteinExistence type="predicted"/>
<feature type="transmembrane region" description="Helical" evidence="11">
    <location>
        <begin position="41"/>
        <end position="62"/>
    </location>
</feature>
<dbReference type="InterPro" id="IPR015683">
    <property type="entry name" value="Ionotropic_Glu_rcpt"/>
</dbReference>
<keyword evidence="4 11" id="KW-1133">Transmembrane helix</keyword>
<evidence type="ECO:0000256" key="10">
    <source>
        <dbReference type="ARBA" id="ARBA00023303"/>
    </source>
</evidence>
<comment type="caution">
    <text evidence="13">The sequence shown here is derived from an EMBL/GenBank/DDBJ whole genome shotgun (WGS) entry which is preliminary data.</text>
</comment>
<evidence type="ECO:0000313" key="13">
    <source>
        <dbReference type="EMBL" id="KAB1221988.1"/>
    </source>
</evidence>
<evidence type="ECO:0000313" key="14">
    <source>
        <dbReference type="Proteomes" id="UP000516437"/>
    </source>
</evidence>
<protein>
    <submittedName>
        <fullName evidence="13">Glutamate receptor 3.4</fullName>
    </submittedName>
</protein>
<evidence type="ECO:0000256" key="9">
    <source>
        <dbReference type="ARBA" id="ARBA00023286"/>
    </source>
</evidence>
<name>A0A6A1WE29_9ROSI</name>
<reference evidence="13 14" key="1">
    <citation type="journal article" date="2019" name="Plant Biotechnol. J.">
        <title>The red bayberry genome and genetic basis of sex determination.</title>
        <authorList>
            <person name="Jia H.M."/>
            <person name="Jia H.J."/>
            <person name="Cai Q.L."/>
            <person name="Wang Y."/>
            <person name="Zhao H.B."/>
            <person name="Yang W.F."/>
            <person name="Wang G.Y."/>
            <person name="Li Y.H."/>
            <person name="Zhan D.L."/>
            <person name="Shen Y.T."/>
            <person name="Niu Q.F."/>
            <person name="Chang L."/>
            <person name="Qiu J."/>
            <person name="Zhao L."/>
            <person name="Xie H.B."/>
            <person name="Fu W.Y."/>
            <person name="Jin J."/>
            <person name="Li X.W."/>
            <person name="Jiao Y."/>
            <person name="Zhou C.C."/>
            <person name="Tu T."/>
            <person name="Chai C.Y."/>
            <person name="Gao J.L."/>
            <person name="Fan L.J."/>
            <person name="van de Weg E."/>
            <person name="Wang J.Y."/>
            <person name="Gao Z.S."/>
        </authorList>
    </citation>
    <scope>NUCLEOTIDE SEQUENCE [LARGE SCALE GENOMIC DNA]</scope>
    <source>
        <tissue evidence="13">Leaves</tissue>
    </source>
</reference>
<evidence type="ECO:0000259" key="12">
    <source>
        <dbReference type="Pfam" id="PF00060"/>
    </source>
</evidence>
<accession>A0A6A1WE29</accession>
<evidence type="ECO:0000256" key="3">
    <source>
        <dbReference type="ARBA" id="ARBA00022692"/>
    </source>
</evidence>
<feature type="domain" description="Ionotropic glutamate receptor C-terminal" evidence="12">
    <location>
        <begin position="35"/>
        <end position="99"/>
    </location>
</feature>
<evidence type="ECO:0000256" key="6">
    <source>
        <dbReference type="ARBA" id="ARBA00023136"/>
    </source>
</evidence>
<dbReference type="PANTHER" id="PTHR18966">
    <property type="entry name" value="IONOTROPIC GLUTAMATE RECEPTOR"/>
    <property type="match status" value="1"/>
</dbReference>
<organism evidence="13 14">
    <name type="scientific">Morella rubra</name>
    <name type="common">Chinese bayberry</name>
    <dbReference type="NCBI Taxonomy" id="262757"/>
    <lineage>
        <taxon>Eukaryota</taxon>
        <taxon>Viridiplantae</taxon>
        <taxon>Streptophyta</taxon>
        <taxon>Embryophyta</taxon>
        <taxon>Tracheophyta</taxon>
        <taxon>Spermatophyta</taxon>
        <taxon>Magnoliopsida</taxon>
        <taxon>eudicotyledons</taxon>
        <taxon>Gunneridae</taxon>
        <taxon>Pentapetalae</taxon>
        <taxon>rosids</taxon>
        <taxon>fabids</taxon>
        <taxon>Fagales</taxon>
        <taxon>Myricaceae</taxon>
        <taxon>Morella</taxon>
    </lineage>
</organism>
<evidence type="ECO:0000256" key="11">
    <source>
        <dbReference type="SAM" id="Phobius"/>
    </source>
</evidence>
<keyword evidence="2" id="KW-0813">Transport</keyword>
<sequence length="194" mass="22145">MNFLMNACERDGCPFFDDPEPALSHPMVYDPFAGEKIYSNFTRVVVIVWLFVVLILSSSYTASLSSMLTLQRLERGIDIESLKSSNSPVGCDGDSFVRSYLENVLGFDSKNIVILTNDSHYKAEFERKKIAAAFFELPYQKVFINKYCKEFTASAPPYRFGGFGFVSSKLQLLHFQFLHKYYLSILLQISVGYQ</sequence>
<evidence type="ECO:0000256" key="7">
    <source>
        <dbReference type="ARBA" id="ARBA00023170"/>
    </source>
</evidence>
<gene>
    <name evidence="13" type="ORF">CJ030_MR2G018480</name>
</gene>
<evidence type="ECO:0000256" key="8">
    <source>
        <dbReference type="ARBA" id="ARBA00023180"/>
    </source>
</evidence>
<comment type="subcellular location">
    <subcellularLocation>
        <location evidence="1">Membrane</location>
        <topology evidence="1">Multi-pass membrane protein</topology>
    </subcellularLocation>
</comment>